<dbReference type="RefSeq" id="WP_090718805.1">
    <property type="nucleotide sequence ID" value="NZ_CBCSKY010000071.1"/>
</dbReference>
<dbReference type="GO" id="GO:0005524">
    <property type="term" value="F:ATP binding"/>
    <property type="evidence" value="ECO:0007669"/>
    <property type="project" value="UniProtKB-KW"/>
</dbReference>
<dbReference type="AlphaFoldDB" id="A0A1G9D6I0"/>
<dbReference type="GO" id="GO:0043190">
    <property type="term" value="C:ATP-binding cassette (ABC) transporter complex"/>
    <property type="evidence" value="ECO:0007669"/>
    <property type="project" value="InterPro"/>
</dbReference>
<keyword evidence="1" id="KW-0813">Transport</keyword>
<comment type="subunit">
    <text evidence="5">The complex is composed of two ATP-binding proteins (OpuCA), two transmembrane proteins (OpuCB and OpuCD) and a solute-binding protein (OpuCC).</text>
</comment>
<gene>
    <name evidence="9" type="ORF">SAMN05216192_14651</name>
</gene>
<dbReference type="InterPro" id="IPR050093">
    <property type="entry name" value="ABC_SmlMolc_Importer"/>
</dbReference>
<keyword evidence="10" id="KW-1185">Reference proteome</keyword>
<protein>
    <recommendedName>
        <fullName evidence="7">Carnitine transport ATP-binding protein OpuCA</fullName>
        <ecNumber evidence="6">7.6.2.9</ecNumber>
    </recommendedName>
</protein>
<evidence type="ECO:0000256" key="3">
    <source>
        <dbReference type="ARBA" id="ARBA00022840"/>
    </source>
</evidence>
<dbReference type="GO" id="GO:0016887">
    <property type="term" value="F:ATP hydrolysis activity"/>
    <property type="evidence" value="ECO:0007669"/>
    <property type="project" value="InterPro"/>
</dbReference>
<dbReference type="InterPro" id="IPR013611">
    <property type="entry name" value="Transp-assoc_OB_typ2"/>
</dbReference>
<comment type="catalytic activity">
    <reaction evidence="4">
        <text>a quaternary ammonium(out) + ATP + H2O = a quaternary ammonium(in) + ADP + phosphate + H(+)</text>
        <dbReference type="Rhea" id="RHEA:11036"/>
        <dbReference type="ChEBI" id="CHEBI:15377"/>
        <dbReference type="ChEBI" id="CHEBI:15378"/>
        <dbReference type="ChEBI" id="CHEBI:30616"/>
        <dbReference type="ChEBI" id="CHEBI:35267"/>
        <dbReference type="ChEBI" id="CHEBI:43474"/>
        <dbReference type="ChEBI" id="CHEBI:456216"/>
        <dbReference type="EC" id="7.6.2.9"/>
    </reaction>
</comment>
<feature type="domain" description="ABC transporter" evidence="8">
    <location>
        <begin position="4"/>
        <end position="234"/>
    </location>
</feature>
<dbReference type="STRING" id="1174501.SAMN05216192_14651"/>
<dbReference type="OrthoDB" id="9802264at2"/>
<dbReference type="SUPFAM" id="SSF52540">
    <property type="entry name" value="P-loop containing nucleoside triphosphate hydrolases"/>
    <property type="match status" value="1"/>
</dbReference>
<dbReference type="Gene3D" id="3.40.50.300">
    <property type="entry name" value="P-loop containing nucleotide triphosphate hydrolases"/>
    <property type="match status" value="1"/>
</dbReference>
<evidence type="ECO:0000313" key="10">
    <source>
        <dbReference type="Proteomes" id="UP000199050"/>
    </source>
</evidence>
<proteinExistence type="predicted"/>
<evidence type="ECO:0000256" key="1">
    <source>
        <dbReference type="ARBA" id="ARBA00022448"/>
    </source>
</evidence>
<dbReference type="Proteomes" id="UP000199050">
    <property type="component" value="Unassembled WGS sequence"/>
</dbReference>
<dbReference type="PROSITE" id="PS50893">
    <property type="entry name" value="ABC_TRANSPORTER_2"/>
    <property type="match status" value="1"/>
</dbReference>
<evidence type="ECO:0000259" key="8">
    <source>
        <dbReference type="PROSITE" id="PS50893"/>
    </source>
</evidence>
<sequence length="354" mass="39199">MSLLSLEQVSVAYDNRLILEDFNLSLAKGQLLSLLGPSGCGKTTTLRLIAGFLNAEAGAFMFGGKDYTKVPVEKRNFGFVFQSYALFPHLSVFDNVAFGLRLRKLKEAEVKKRVTRMLEIVSLGGFEKRLPAALSGGQRQRVAIARALVIEPDLLLFDEPLSNLDANLRVNMRVEIRRIQQELGITTVYVSHDQEECFSISDQVAVMNNGKIEQLDKPSAIFKYPASEFVARFIGFGNFIAFDGRNDTGSDIELSRGALKFQAAKRPEGLGNTGLLGAIRPDDLQLFAASPEPGTASNILPGTVQISTYLGRSYQYQVETELGVFTVNQEMEQPFVQGQRVTVYFPKEKLVLVQ</sequence>
<evidence type="ECO:0000313" key="9">
    <source>
        <dbReference type="EMBL" id="SDK59324.1"/>
    </source>
</evidence>
<keyword evidence="2" id="KW-0547">Nucleotide-binding</keyword>
<name>A0A1G9D6I0_9BACL</name>
<organism evidence="9 10">
    <name type="scientific">Paenibacillus typhae</name>
    <dbReference type="NCBI Taxonomy" id="1174501"/>
    <lineage>
        <taxon>Bacteria</taxon>
        <taxon>Bacillati</taxon>
        <taxon>Bacillota</taxon>
        <taxon>Bacilli</taxon>
        <taxon>Bacillales</taxon>
        <taxon>Paenibacillaceae</taxon>
        <taxon>Paenibacillus</taxon>
    </lineage>
</organism>
<evidence type="ECO:0000256" key="6">
    <source>
        <dbReference type="ARBA" id="ARBA00066388"/>
    </source>
</evidence>
<accession>A0A1G9D6I0</accession>
<dbReference type="InterPro" id="IPR017871">
    <property type="entry name" value="ABC_transporter-like_CS"/>
</dbReference>
<dbReference type="GO" id="GO:0015418">
    <property type="term" value="F:ABC-type quaternary ammonium compound transporting activity"/>
    <property type="evidence" value="ECO:0007669"/>
    <property type="project" value="UniProtKB-EC"/>
</dbReference>
<evidence type="ECO:0000256" key="7">
    <source>
        <dbReference type="ARBA" id="ARBA00070305"/>
    </source>
</evidence>
<dbReference type="PANTHER" id="PTHR42781">
    <property type="entry name" value="SPERMIDINE/PUTRESCINE IMPORT ATP-BINDING PROTEIN POTA"/>
    <property type="match status" value="1"/>
</dbReference>
<dbReference type="SUPFAM" id="SSF50331">
    <property type="entry name" value="MOP-like"/>
    <property type="match status" value="1"/>
</dbReference>
<dbReference type="SMART" id="SM00382">
    <property type="entry name" value="AAA"/>
    <property type="match status" value="1"/>
</dbReference>
<dbReference type="EC" id="7.6.2.9" evidence="6"/>
<evidence type="ECO:0000256" key="2">
    <source>
        <dbReference type="ARBA" id="ARBA00022741"/>
    </source>
</evidence>
<evidence type="ECO:0000256" key="4">
    <source>
        <dbReference type="ARBA" id="ARBA00052482"/>
    </source>
</evidence>
<reference evidence="10" key="1">
    <citation type="submission" date="2016-10" db="EMBL/GenBank/DDBJ databases">
        <authorList>
            <person name="Varghese N."/>
            <person name="Submissions S."/>
        </authorList>
    </citation>
    <scope>NUCLEOTIDE SEQUENCE [LARGE SCALE GENOMIC DNA]</scope>
    <source>
        <strain evidence="10">CGMCC 1.11012</strain>
    </source>
</reference>
<evidence type="ECO:0000256" key="5">
    <source>
        <dbReference type="ARBA" id="ARBA00063934"/>
    </source>
</evidence>
<dbReference type="InterPro" id="IPR003439">
    <property type="entry name" value="ABC_transporter-like_ATP-bd"/>
</dbReference>
<dbReference type="FunFam" id="3.40.50.300:FF:000425">
    <property type="entry name" value="Probable ABC transporter, ATP-binding subunit"/>
    <property type="match status" value="1"/>
</dbReference>
<dbReference type="PANTHER" id="PTHR42781:SF4">
    <property type="entry name" value="SPERMIDINE_PUTRESCINE IMPORT ATP-BINDING PROTEIN POTA"/>
    <property type="match status" value="1"/>
</dbReference>
<dbReference type="Pfam" id="PF08402">
    <property type="entry name" value="TOBE_2"/>
    <property type="match status" value="1"/>
</dbReference>
<dbReference type="InterPro" id="IPR008995">
    <property type="entry name" value="Mo/tungstate-bd_C_term_dom"/>
</dbReference>
<keyword evidence="3 9" id="KW-0067">ATP-binding</keyword>
<dbReference type="InterPro" id="IPR027417">
    <property type="entry name" value="P-loop_NTPase"/>
</dbReference>
<dbReference type="InterPro" id="IPR003593">
    <property type="entry name" value="AAA+_ATPase"/>
</dbReference>
<dbReference type="Gene3D" id="2.40.50.100">
    <property type="match status" value="1"/>
</dbReference>
<dbReference type="Pfam" id="PF00005">
    <property type="entry name" value="ABC_tran"/>
    <property type="match status" value="1"/>
</dbReference>
<dbReference type="EMBL" id="FNDX01000046">
    <property type="protein sequence ID" value="SDK59324.1"/>
    <property type="molecule type" value="Genomic_DNA"/>
</dbReference>
<dbReference type="PROSITE" id="PS00211">
    <property type="entry name" value="ABC_TRANSPORTER_1"/>
    <property type="match status" value="1"/>
</dbReference>